<dbReference type="InterPro" id="IPR048156">
    <property type="entry name" value="PA2817-like"/>
</dbReference>
<reference evidence="2" key="1">
    <citation type="journal article" date="2019" name="Int. J. Syst. Evol. Microbiol.">
        <title>The Global Catalogue of Microorganisms (GCM) 10K type strain sequencing project: providing services to taxonomists for standard genome sequencing and annotation.</title>
        <authorList>
            <consortium name="The Broad Institute Genomics Platform"/>
            <consortium name="The Broad Institute Genome Sequencing Center for Infectious Disease"/>
            <person name="Wu L."/>
            <person name="Ma J."/>
        </authorList>
    </citation>
    <scope>NUCLEOTIDE SEQUENCE [LARGE SCALE GENOMIC DNA]</scope>
    <source>
        <strain evidence="2">CECT 8570</strain>
    </source>
</reference>
<sequence>MSTSSHLEYHLALLKELTDTASKLHVMDAFVEEQHDIIHDALRNLCEMPADQQFYELGQDTLCKIVAAWPQLTPMIARDLFWFFGGDCLQYMPDHEIANYQRLDEARYEAESQGQHFDFAAAKGQIFGLH</sequence>
<organism evidence="1 2">
    <name type="scientific">Simiduia curdlanivorans</name>
    <dbReference type="NCBI Taxonomy" id="1492769"/>
    <lineage>
        <taxon>Bacteria</taxon>
        <taxon>Pseudomonadati</taxon>
        <taxon>Pseudomonadota</taxon>
        <taxon>Gammaproteobacteria</taxon>
        <taxon>Cellvibrionales</taxon>
        <taxon>Cellvibrionaceae</taxon>
        <taxon>Simiduia</taxon>
    </lineage>
</organism>
<dbReference type="RefSeq" id="WP_290264087.1">
    <property type="nucleotide sequence ID" value="NZ_JAUFQG010000006.1"/>
</dbReference>
<evidence type="ECO:0000313" key="1">
    <source>
        <dbReference type="EMBL" id="MFC4361931.1"/>
    </source>
</evidence>
<name>A0ABV8V3E2_9GAMM</name>
<comment type="caution">
    <text evidence="1">The sequence shown here is derived from an EMBL/GenBank/DDBJ whole genome shotgun (WGS) entry which is preliminary data.</text>
</comment>
<dbReference type="Proteomes" id="UP001595840">
    <property type="component" value="Unassembled WGS sequence"/>
</dbReference>
<keyword evidence="2" id="KW-1185">Reference proteome</keyword>
<dbReference type="EMBL" id="JBHSCX010000004">
    <property type="protein sequence ID" value="MFC4361931.1"/>
    <property type="molecule type" value="Genomic_DNA"/>
</dbReference>
<proteinExistence type="predicted"/>
<gene>
    <name evidence="1" type="ORF">ACFOX3_06435</name>
</gene>
<protein>
    <submittedName>
        <fullName evidence="1">PA2817 family protein</fullName>
    </submittedName>
</protein>
<accession>A0ABV8V3E2</accession>
<evidence type="ECO:0000313" key="2">
    <source>
        <dbReference type="Proteomes" id="UP001595840"/>
    </source>
</evidence>
<dbReference type="NCBIfam" id="NF041512">
    <property type="entry name" value="PA2817_fam"/>
    <property type="match status" value="1"/>
</dbReference>